<organism evidence="1 2">
    <name type="scientific">Hypoxylon rubiginosum</name>
    <dbReference type="NCBI Taxonomy" id="110542"/>
    <lineage>
        <taxon>Eukaryota</taxon>
        <taxon>Fungi</taxon>
        <taxon>Dikarya</taxon>
        <taxon>Ascomycota</taxon>
        <taxon>Pezizomycotina</taxon>
        <taxon>Sordariomycetes</taxon>
        <taxon>Xylariomycetidae</taxon>
        <taxon>Xylariales</taxon>
        <taxon>Hypoxylaceae</taxon>
        <taxon>Hypoxylon</taxon>
    </lineage>
</organism>
<keyword evidence="2" id="KW-1185">Reference proteome</keyword>
<comment type="caution">
    <text evidence="1">The sequence shown here is derived from an EMBL/GenBank/DDBJ whole genome shotgun (WGS) entry which is preliminary data.</text>
</comment>
<evidence type="ECO:0000313" key="1">
    <source>
        <dbReference type="EMBL" id="KAI4864933.1"/>
    </source>
</evidence>
<dbReference type="EMBL" id="MU393479">
    <property type="protein sequence ID" value="KAI4864933.1"/>
    <property type="molecule type" value="Genomic_DNA"/>
</dbReference>
<evidence type="ECO:0000313" key="2">
    <source>
        <dbReference type="Proteomes" id="UP001497700"/>
    </source>
</evidence>
<protein>
    <submittedName>
        <fullName evidence="1">Uncharacterized protein</fullName>
    </submittedName>
</protein>
<gene>
    <name evidence="1" type="ORF">F4820DRAFT_422140</name>
</gene>
<accession>A0ACB9Z0D9</accession>
<dbReference type="Proteomes" id="UP001497700">
    <property type="component" value="Unassembled WGS sequence"/>
</dbReference>
<sequence>MEEDQQHTLQEGISIELTDAPLGTEARFHTLNQGDEIQRENITDDTTAGLLIQADLLKVLHGQESPDGEAATLIVIGFRFQGINQRRRFREVQVTIYFEDEEEPLLHAPEVVAIWPDREYSYEETSATVEDTHSVEQGASAGASVASATLTGRWEVKTTTNRANWAVVTGARVRRGREYGKRNAVALSLYENASQRSGVVRELRAAILLRLHEDTDRFRGYFSINALADVHYRAAWIVHQLVGDRRNDPVIFKRGVQFPEPKGALMADQQIDLSNLRSVNLRQLGDAVSVTRIDAVRDDDLAQSTSELPEIQQPQ</sequence>
<reference evidence="1 2" key="1">
    <citation type="journal article" date="2022" name="New Phytol.">
        <title>Ecological generalism drives hyperdiversity of secondary metabolite gene clusters in xylarialean endophytes.</title>
        <authorList>
            <person name="Franco M.E.E."/>
            <person name="Wisecaver J.H."/>
            <person name="Arnold A.E."/>
            <person name="Ju Y.M."/>
            <person name="Slot J.C."/>
            <person name="Ahrendt S."/>
            <person name="Moore L.P."/>
            <person name="Eastman K.E."/>
            <person name="Scott K."/>
            <person name="Konkel Z."/>
            <person name="Mondo S.J."/>
            <person name="Kuo A."/>
            <person name="Hayes R.D."/>
            <person name="Haridas S."/>
            <person name="Andreopoulos B."/>
            <person name="Riley R."/>
            <person name="LaButti K."/>
            <person name="Pangilinan J."/>
            <person name="Lipzen A."/>
            <person name="Amirebrahimi M."/>
            <person name="Yan J."/>
            <person name="Adam C."/>
            <person name="Keymanesh K."/>
            <person name="Ng V."/>
            <person name="Louie K."/>
            <person name="Northen T."/>
            <person name="Drula E."/>
            <person name="Henrissat B."/>
            <person name="Hsieh H.M."/>
            <person name="Youens-Clark K."/>
            <person name="Lutzoni F."/>
            <person name="Miadlikowska J."/>
            <person name="Eastwood D.C."/>
            <person name="Hamelin R.C."/>
            <person name="Grigoriev I.V."/>
            <person name="U'Ren J.M."/>
        </authorList>
    </citation>
    <scope>NUCLEOTIDE SEQUENCE [LARGE SCALE GENOMIC DNA]</scope>
    <source>
        <strain evidence="1 2">CBS 119005</strain>
    </source>
</reference>
<proteinExistence type="predicted"/>
<name>A0ACB9Z0D9_9PEZI</name>